<dbReference type="PANTHER" id="PTHR45229:SF3">
    <property type="entry name" value="BIODEGRADATIVE ARGININE DECARBOXYLASE"/>
    <property type="match status" value="1"/>
</dbReference>
<sequence>MIDEAVDFRQAMARLYKEFTADGSWFFKPWNKEVVTDPQTGKTYDFADAPTKLLTTVQDCWVMHPGESWHGFKDIPDNWSMLDPIKVSILAPGMGEDGELEETGVPAALVTAWLGRHGIVPTRTTDFQIMFLFSMGVTRGKWGTLVNTLCSFKRHYDANTPLAQVMPELVEQYPDTYANMGIHDLGDTMFAWLKENNPGARLNEAYSGLPVAEVTPREAYNAIVDNNVELVSIENLPGRIAANSVIPYPPGIPMLLSGENFGDKNSPQVSYLRSLQSWDHHFPGFEHETEGTEIIDGIYHVMCVKA</sequence>
<accession>A0A376YH28</accession>
<evidence type="ECO:0000256" key="3">
    <source>
        <dbReference type="ARBA" id="ARBA00023239"/>
    </source>
</evidence>
<reference evidence="6 7" key="1">
    <citation type="submission" date="2018-06" db="EMBL/GenBank/DDBJ databases">
        <authorList>
            <consortium name="Pathogen Informatics"/>
            <person name="Doyle S."/>
        </authorList>
    </citation>
    <scope>NUCLEOTIDE SEQUENCE [LARGE SCALE GENOMIC DNA]</scope>
    <source>
        <strain evidence="6 7">NCTC9117</strain>
    </source>
</reference>
<evidence type="ECO:0000313" key="7">
    <source>
        <dbReference type="Proteomes" id="UP000254785"/>
    </source>
</evidence>
<dbReference type="GO" id="GO:0005829">
    <property type="term" value="C:cytosol"/>
    <property type="evidence" value="ECO:0007669"/>
    <property type="project" value="TreeGrafter"/>
</dbReference>
<evidence type="ECO:0000256" key="2">
    <source>
        <dbReference type="ARBA" id="ARBA00022898"/>
    </source>
</evidence>
<dbReference type="PANTHER" id="PTHR45229">
    <property type="entry name" value="CONSTITUTIVE ORNITHINE DECARBOXYLASE"/>
    <property type="match status" value="1"/>
</dbReference>
<dbReference type="Proteomes" id="UP000254785">
    <property type="component" value="Unassembled WGS sequence"/>
</dbReference>
<dbReference type="EMBL" id="UGDC01000003">
    <property type="protein sequence ID" value="STJ83102.1"/>
    <property type="molecule type" value="Genomic_DNA"/>
</dbReference>
<dbReference type="InterPro" id="IPR036633">
    <property type="entry name" value="Prn/Lys/Arg_de-COase_C_sf"/>
</dbReference>
<dbReference type="GO" id="GO:0008792">
    <property type="term" value="F:arginine decarboxylase activity"/>
    <property type="evidence" value="ECO:0007669"/>
    <property type="project" value="UniProtKB-EC"/>
</dbReference>
<name>A0A376YH28_ECOLX</name>
<keyword evidence="3 6" id="KW-0456">Lyase</keyword>
<dbReference type="Pfam" id="PF01276">
    <property type="entry name" value="OKR_DC_1"/>
    <property type="match status" value="1"/>
</dbReference>
<dbReference type="FunFam" id="3.90.1150.10:FF:000016">
    <property type="entry name" value="Lysine decarboxylase, inducible"/>
    <property type="match status" value="1"/>
</dbReference>
<protein>
    <submittedName>
        <fullName evidence="6">Biodegradative arginine decarboxylase</fullName>
        <ecNumber evidence="6">4.1.1.19</ecNumber>
    </submittedName>
</protein>
<dbReference type="Pfam" id="PF03711">
    <property type="entry name" value="OKR_DC_1_C"/>
    <property type="match status" value="1"/>
</dbReference>
<dbReference type="InterPro" id="IPR008286">
    <property type="entry name" value="Prn/Lys/Arg_de-COase_C"/>
</dbReference>
<gene>
    <name evidence="6" type="primary">adiA_2</name>
    <name evidence="6" type="ORF">NCTC9117_05737</name>
</gene>
<dbReference type="EC" id="4.1.1.19" evidence="6"/>
<dbReference type="InterPro" id="IPR015424">
    <property type="entry name" value="PyrdxlP-dep_Trfase"/>
</dbReference>
<dbReference type="Gene3D" id="3.90.100.10">
    <property type="entry name" value="Orn/Lys/Arg decarboxylase, C-terminal domain"/>
    <property type="match status" value="1"/>
</dbReference>
<evidence type="ECO:0000259" key="5">
    <source>
        <dbReference type="Pfam" id="PF03711"/>
    </source>
</evidence>
<dbReference type="FunFam" id="3.90.100.10:FF:000002">
    <property type="entry name" value="Biodegradative arginine decarboxylase"/>
    <property type="match status" value="1"/>
</dbReference>
<keyword evidence="2" id="KW-0663">Pyridoxal phosphate</keyword>
<feature type="domain" description="Orn/Lys/Arg decarboxylase C-terminal" evidence="5">
    <location>
        <begin position="166"/>
        <end position="293"/>
    </location>
</feature>
<evidence type="ECO:0000256" key="1">
    <source>
        <dbReference type="ARBA" id="ARBA00022793"/>
    </source>
</evidence>
<dbReference type="SUPFAM" id="SSF55904">
    <property type="entry name" value="Ornithine decarboxylase C-terminal domain"/>
    <property type="match status" value="1"/>
</dbReference>
<dbReference type="InterPro" id="IPR011193">
    <property type="entry name" value="Orn/lys/arg_de-COase"/>
</dbReference>
<dbReference type="AlphaFoldDB" id="A0A376YH28"/>
<organism evidence="6 7">
    <name type="scientific">Escherichia coli</name>
    <dbReference type="NCBI Taxonomy" id="562"/>
    <lineage>
        <taxon>Bacteria</taxon>
        <taxon>Pseudomonadati</taxon>
        <taxon>Pseudomonadota</taxon>
        <taxon>Gammaproteobacteria</taxon>
        <taxon>Enterobacterales</taxon>
        <taxon>Enterobacteriaceae</taxon>
        <taxon>Escherichia</taxon>
    </lineage>
</organism>
<proteinExistence type="predicted"/>
<feature type="domain" description="Orn/Lys/Arg decarboxylases family 1 pyridoxal-P attachment site" evidence="4">
    <location>
        <begin position="2"/>
        <end position="140"/>
    </location>
</feature>
<dbReference type="Gene3D" id="3.90.1150.10">
    <property type="entry name" value="Aspartate Aminotransferase, domain 1"/>
    <property type="match status" value="1"/>
</dbReference>
<keyword evidence="1" id="KW-0210">Decarboxylase</keyword>
<dbReference type="GO" id="GO:0030170">
    <property type="term" value="F:pyridoxal phosphate binding"/>
    <property type="evidence" value="ECO:0007669"/>
    <property type="project" value="TreeGrafter"/>
</dbReference>
<dbReference type="GO" id="GO:0006527">
    <property type="term" value="P:L-arginine catabolic process"/>
    <property type="evidence" value="ECO:0007669"/>
    <property type="project" value="TreeGrafter"/>
</dbReference>
<dbReference type="InterPro" id="IPR015422">
    <property type="entry name" value="PyrdxlP-dep_Trfase_small"/>
</dbReference>
<evidence type="ECO:0000313" key="6">
    <source>
        <dbReference type="EMBL" id="STJ83102.1"/>
    </source>
</evidence>
<dbReference type="SUPFAM" id="SSF53383">
    <property type="entry name" value="PLP-dependent transferases"/>
    <property type="match status" value="1"/>
</dbReference>
<dbReference type="InterPro" id="IPR000310">
    <property type="entry name" value="Orn/Lys/Arg_deCO2ase_major_dom"/>
</dbReference>
<evidence type="ECO:0000259" key="4">
    <source>
        <dbReference type="Pfam" id="PF01276"/>
    </source>
</evidence>